<dbReference type="InterPro" id="IPR036865">
    <property type="entry name" value="CRAL-TRIO_dom_sf"/>
</dbReference>
<dbReference type="OrthoDB" id="1434354at2759"/>
<evidence type="ECO:0000259" key="1">
    <source>
        <dbReference type="Pfam" id="PF03765"/>
    </source>
</evidence>
<dbReference type="InterPro" id="IPR036273">
    <property type="entry name" value="CRAL/TRIO_N_dom_sf"/>
</dbReference>
<dbReference type="Gene3D" id="1.10.8.20">
    <property type="entry name" value="N-terminal domain of phosphatidylinositol transfer protein sec14p"/>
    <property type="match status" value="1"/>
</dbReference>
<comment type="caution">
    <text evidence="2">The sequence shown here is derived from an EMBL/GenBank/DDBJ whole genome shotgun (WGS) entry which is preliminary data.</text>
</comment>
<accession>A0A8T2QQ29</accession>
<gene>
    <name evidence="2" type="ORF">KP509_33G057900</name>
</gene>
<dbReference type="AlphaFoldDB" id="A0A8T2QQ29"/>
<keyword evidence="3" id="KW-1185">Reference proteome</keyword>
<reference evidence="2" key="1">
    <citation type="submission" date="2021-08" db="EMBL/GenBank/DDBJ databases">
        <title>WGS assembly of Ceratopteris richardii.</title>
        <authorList>
            <person name="Marchant D.B."/>
            <person name="Chen G."/>
            <person name="Jenkins J."/>
            <person name="Shu S."/>
            <person name="Leebens-Mack J."/>
            <person name="Grimwood J."/>
            <person name="Schmutz J."/>
            <person name="Soltis P."/>
            <person name="Soltis D."/>
            <person name="Chen Z.-H."/>
        </authorList>
    </citation>
    <scope>NUCLEOTIDE SEQUENCE</scope>
    <source>
        <strain evidence="2">Whitten #5841</strain>
        <tissue evidence="2">Leaf</tissue>
    </source>
</reference>
<dbReference type="EMBL" id="CM035438">
    <property type="protein sequence ID" value="KAH7286087.1"/>
    <property type="molecule type" value="Genomic_DNA"/>
</dbReference>
<evidence type="ECO:0000313" key="3">
    <source>
        <dbReference type="Proteomes" id="UP000825935"/>
    </source>
</evidence>
<dbReference type="Pfam" id="PF03765">
    <property type="entry name" value="CRAL_TRIO_N"/>
    <property type="match status" value="1"/>
</dbReference>
<protein>
    <recommendedName>
        <fullName evidence="1">CRAL/TRIO N-terminal domain-containing protein</fullName>
    </recommendedName>
</protein>
<sequence>MNDCTAASMGTDSEFDMEVAYFRNAVESLGVSTEEVDDSTCLRFLKARSMHVNKAAKMFQILQDYYPDICTREICVLSDDLAREVLLSVVDVGTLPSDYGGEAELTFIQDVDVPNFPHQVASVPA</sequence>
<dbReference type="PANTHER" id="PTHR46277">
    <property type="entry name" value="OS03G0850700 PROTEIN"/>
    <property type="match status" value="1"/>
</dbReference>
<dbReference type="InterPro" id="IPR011074">
    <property type="entry name" value="CRAL/TRIO_N_dom"/>
</dbReference>
<dbReference type="Proteomes" id="UP000825935">
    <property type="component" value="Chromosome 33"/>
</dbReference>
<feature type="domain" description="CRAL/TRIO N-terminal" evidence="1">
    <location>
        <begin position="29"/>
        <end position="60"/>
    </location>
</feature>
<proteinExistence type="predicted"/>
<dbReference type="PANTHER" id="PTHR46277:SF3">
    <property type="entry name" value="BINDING PROTEIN, PUTATIVE-RELATED"/>
    <property type="match status" value="1"/>
</dbReference>
<dbReference type="SUPFAM" id="SSF52087">
    <property type="entry name" value="CRAL/TRIO domain"/>
    <property type="match status" value="1"/>
</dbReference>
<evidence type="ECO:0000313" key="2">
    <source>
        <dbReference type="EMBL" id="KAH7286087.1"/>
    </source>
</evidence>
<name>A0A8T2QQ29_CERRI</name>
<organism evidence="2 3">
    <name type="scientific">Ceratopteris richardii</name>
    <name type="common">Triangle waterfern</name>
    <dbReference type="NCBI Taxonomy" id="49495"/>
    <lineage>
        <taxon>Eukaryota</taxon>
        <taxon>Viridiplantae</taxon>
        <taxon>Streptophyta</taxon>
        <taxon>Embryophyta</taxon>
        <taxon>Tracheophyta</taxon>
        <taxon>Polypodiopsida</taxon>
        <taxon>Polypodiidae</taxon>
        <taxon>Polypodiales</taxon>
        <taxon>Pteridineae</taxon>
        <taxon>Pteridaceae</taxon>
        <taxon>Parkerioideae</taxon>
        <taxon>Ceratopteris</taxon>
    </lineage>
</organism>
<dbReference type="SUPFAM" id="SSF46938">
    <property type="entry name" value="CRAL/TRIO N-terminal domain"/>
    <property type="match status" value="1"/>
</dbReference>